<gene>
    <name evidence="3" type="ORF">O181_026496</name>
</gene>
<accession>A0A9Q3CKJ3</accession>
<keyword evidence="4" id="KW-1185">Reference proteome</keyword>
<feature type="region of interest" description="Disordered" evidence="1">
    <location>
        <begin position="15"/>
        <end position="68"/>
    </location>
</feature>
<feature type="compositionally biased region" description="Polar residues" evidence="1">
    <location>
        <begin position="58"/>
        <end position="68"/>
    </location>
</feature>
<sequence length="258" mass="29135">MLSLQLQELLLMGPQQKIFKGPGEDGEEEEENSVEEEVSDGTEGFPAPVGASQGTGGPTLSQSNQPVSHQSEPSLLAIIQQITQIMDNLQADSSSKSSRQPEFKTSSMKAPEFFDGTRPLKVRSFIQSCQLIFYNDPASFSQDRKKILYATSFLIGRATKWIETYLSNLTNKDPIYLLNYWQLFEYQLFTLFGDPNKVRKAGAELDALSMKEGEHVSLYIANFRCLVSRIGDWGERALIHHFRKEFPSRILDQLASHF</sequence>
<reference evidence="3" key="1">
    <citation type="submission" date="2021-03" db="EMBL/GenBank/DDBJ databases">
        <title>Draft genome sequence of rust myrtle Austropuccinia psidii MF-1, a brazilian biotype.</title>
        <authorList>
            <person name="Quecine M.C."/>
            <person name="Pachon D.M.R."/>
            <person name="Bonatelli M.L."/>
            <person name="Correr F.H."/>
            <person name="Franceschini L.M."/>
            <person name="Leite T.F."/>
            <person name="Margarido G.R.A."/>
            <person name="Almeida C.A."/>
            <person name="Ferrarezi J.A."/>
            <person name="Labate C.A."/>
        </authorList>
    </citation>
    <scope>NUCLEOTIDE SEQUENCE</scope>
    <source>
        <strain evidence="3">MF-1</strain>
    </source>
</reference>
<feature type="compositionally biased region" description="Polar residues" evidence="1">
    <location>
        <begin position="90"/>
        <end position="108"/>
    </location>
</feature>
<comment type="caution">
    <text evidence="3">The sequence shown here is derived from an EMBL/GenBank/DDBJ whole genome shotgun (WGS) entry which is preliminary data.</text>
</comment>
<dbReference type="Proteomes" id="UP000765509">
    <property type="component" value="Unassembled WGS sequence"/>
</dbReference>
<evidence type="ECO:0000259" key="2">
    <source>
        <dbReference type="Pfam" id="PF19259"/>
    </source>
</evidence>
<name>A0A9Q3CKJ3_9BASI</name>
<organism evidence="3 4">
    <name type="scientific">Austropuccinia psidii MF-1</name>
    <dbReference type="NCBI Taxonomy" id="1389203"/>
    <lineage>
        <taxon>Eukaryota</taxon>
        <taxon>Fungi</taxon>
        <taxon>Dikarya</taxon>
        <taxon>Basidiomycota</taxon>
        <taxon>Pucciniomycotina</taxon>
        <taxon>Pucciniomycetes</taxon>
        <taxon>Pucciniales</taxon>
        <taxon>Sphaerophragmiaceae</taxon>
        <taxon>Austropuccinia</taxon>
    </lineage>
</organism>
<dbReference type="Pfam" id="PF19259">
    <property type="entry name" value="Ty3_capsid"/>
    <property type="match status" value="1"/>
</dbReference>
<feature type="domain" description="Ty3 transposon capsid-like protein" evidence="2">
    <location>
        <begin position="109"/>
        <end position="252"/>
    </location>
</feature>
<dbReference type="AlphaFoldDB" id="A0A9Q3CKJ3"/>
<proteinExistence type="predicted"/>
<protein>
    <recommendedName>
        <fullName evidence="2">Ty3 transposon capsid-like protein domain-containing protein</fullName>
    </recommendedName>
</protein>
<evidence type="ECO:0000313" key="4">
    <source>
        <dbReference type="Proteomes" id="UP000765509"/>
    </source>
</evidence>
<feature type="compositionally biased region" description="Acidic residues" evidence="1">
    <location>
        <begin position="24"/>
        <end position="40"/>
    </location>
</feature>
<dbReference type="InterPro" id="IPR045358">
    <property type="entry name" value="Ty3_capsid"/>
</dbReference>
<evidence type="ECO:0000313" key="3">
    <source>
        <dbReference type="EMBL" id="MBW0486781.1"/>
    </source>
</evidence>
<dbReference type="EMBL" id="AVOT02008803">
    <property type="protein sequence ID" value="MBW0486781.1"/>
    <property type="molecule type" value="Genomic_DNA"/>
</dbReference>
<evidence type="ECO:0000256" key="1">
    <source>
        <dbReference type="SAM" id="MobiDB-lite"/>
    </source>
</evidence>
<feature type="region of interest" description="Disordered" evidence="1">
    <location>
        <begin position="90"/>
        <end position="110"/>
    </location>
</feature>
<dbReference type="OrthoDB" id="2447685at2759"/>